<organism evidence="3 4">
    <name type="scientific">Amanita thiersii Skay4041</name>
    <dbReference type="NCBI Taxonomy" id="703135"/>
    <lineage>
        <taxon>Eukaryota</taxon>
        <taxon>Fungi</taxon>
        <taxon>Dikarya</taxon>
        <taxon>Basidiomycota</taxon>
        <taxon>Agaricomycotina</taxon>
        <taxon>Agaricomycetes</taxon>
        <taxon>Agaricomycetidae</taxon>
        <taxon>Agaricales</taxon>
        <taxon>Pluteineae</taxon>
        <taxon>Amanitaceae</taxon>
        <taxon>Amanita</taxon>
    </lineage>
</organism>
<keyword evidence="2" id="KW-0812">Transmembrane</keyword>
<sequence>MTTILPSAAGGMVKSTPDVLDIEPRQISAIPGPGALATSSSYNYWWPYPTWGATSTTAVTMPTPSLSTSVVESDSPLPTSDGTKAPDFFTAGSTVGFSASSTSDVSTWSTPTATLLPTIASSSTLKPLNDQGNSKLIYILVPILGVVGAILGGVIAWMLCGCYIRRRDRRRYDKFSRSRWSDGDSEKGWGIVRERKWTGNFWVCGGSAKMDEVIPGPRYVGVDENKGEEGACDGRRLCDEEIYGGDNGRDGMSCDKHGDDDRDPFLLSRGEALVHTVGKPALKRQQSCASDSSKLSIALLGHYESDADDNDDDLDPSTPEEDVPWEKLRHKSIKLAMLAKVDEEKKWTDSIRSMRAAVLLRMSSMGGRSDSGDDVGDTPEKPSSDCMMDRSSASRSRSMTGTAACGEEPGFRILPESPPSQNDLVSSLLGKGWSLTSFPFFSTENPEDRYTPPPARLTRMRSGMKSPEMSYSPSPSPRRQRGVPLGPAAGWTRRSSTVMTKSDVPQAILQSPRQVTMTPKMESELFFTPLLGGSPVMSGGVALGERARKKEREKGGGKPEKGVSNKLFSPQARARSHLPFLRHVDCDDDGSDLGASSSPSIDVNAYRGRLMKKTPYLVKSPAMLSSGGLLEDEEEGEKEGTVFTKTYRVRTETALKRVGEIVQNGWSERCVQQQV</sequence>
<feature type="compositionally biased region" description="Basic and acidic residues" evidence="1">
    <location>
        <begin position="545"/>
        <end position="563"/>
    </location>
</feature>
<keyword evidence="2" id="KW-1133">Transmembrane helix</keyword>
<feature type="region of interest" description="Disordered" evidence="1">
    <location>
        <begin position="545"/>
        <end position="565"/>
    </location>
</feature>
<evidence type="ECO:0000256" key="2">
    <source>
        <dbReference type="SAM" id="Phobius"/>
    </source>
</evidence>
<accession>A0A2A9N9D1</accession>
<evidence type="ECO:0000313" key="4">
    <source>
        <dbReference type="Proteomes" id="UP000242287"/>
    </source>
</evidence>
<feature type="region of interest" description="Disordered" evidence="1">
    <location>
        <begin position="364"/>
        <end position="403"/>
    </location>
</feature>
<protein>
    <submittedName>
        <fullName evidence="3">Uncharacterized protein</fullName>
    </submittedName>
</protein>
<keyword evidence="4" id="KW-1185">Reference proteome</keyword>
<evidence type="ECO:0000256" key="1">
    <source>
        <dbReference type="SAM" id="MobiDB-lite"/>
    </source>
</evidence>
<feature type="compositionally biased region" description="Low complexity" evidence="1">
    <location>
        <begin position="384"/>
        <end position="399"/>
    </location>
</feature>
<dbReference type="OrthoDB" id="3269515at2759"/>
<proteinExistence type="predicted"/>
<gene>
    <name evidence="3" type="ORF">AMATHDRAFT_50239</name>
</gene>
<feature type="region of interest" description="Disordered" evidence="1">
    <location>
        <begin position="442"/>
        <end position="511"/>
    </location>
</feature>
<evidence type="ECO:0000313" key="3">
    <source>
        <dbReference type="EMBL" id="PFH47535.1"/>
    </source>
</evidence>
<dbReference type="Proteomes" id="UP000242287">
    <property type="component" value="Unassembled WGS sequence"/>
</dbReference>
<reference evidence="3 4" key="1">
    <citation type="submission" date="2014-02" db="EMBL/GenBank/DDBJ databases">
        <title>Transposable element dynamics among asymbiotic and ectomycorrhizal Amanita fungi.</title>
        <authorList>
            <consortium name="DOE Joint Genome Institute"/>
            <person name="Hess J."/>
            <person name="Skrede I."/>
            <person name="Wolfe B."/>
            <person name="LaButti K."/>
            <person name="Ohm R.A."/>
            <person name="Grigoriev I.V."/>
            <person name="Pringle A."/>
        </authorList>
    </citation>
    <scope>NUCLEOTIDE SEQUENCE [LARGE SCALE GENOMIC DNA]</scope>
    <source>
        <strain evidence="3 4">SKay4041</strain>
    </source>
</reference>
<dbReference type="EMBL" id="KZ302106">
    <property type="protein sequence ID" value="PFH47535.1"/>
    <property type="molecule type" value="Genomic_DNA"/>
</dbReference>
<keyword evidence="2" id="KW-0472">Membrane</keyword>
<dbReference type="AlphaFoldDB" id="A0A2A9N9D1"/>
<feature type="transmembrane region" description="Helical" evidence="2">
    <location>
        <begin position="136"/>
        <end position="164"/>
    </location>
</feature>
<name>A0A2A9N9D1_9AGAR</name>